<evidence type="ECO:0000313" key="1">
    <source>
        <dbReference type="EMBL" id="KAG5304113.1"/>
    </source>
</evidence>
<dbReference type="AlphaFoldDB" id="A0A8H8D910"/>
<gene>
    <name evidence="1" type="ORF">I7I52_02342</name>
</gene>
<dbReference type="Proteomes" id="UP000670092">
    <property type="component" value="Unassembled WGS sequence"/>
</dbReference>
<name>A0A8H8D910_AJECA</name>
<protein>
    <submittedName>
        <fullName evidence="1">Uncharacterized protein</fullName>
    </submittedName>
</protein>
<dbReference type="EMBL" id="JAEVHI010000001">
    <property type="protein sequence ID" value="KAG5304113.1"/>
    <property type="molecule type" value="Genomic_DNA"/>
</dbReference>
<evidence type="ECO:0000313" key="2">
    <source>
        <dbReference type="Proteomes" id="UP000670092"/>
    </source>
</evidence>
<comment type="caution">
    <text evidence="1">The sequence shown here is derived from an EMBL/GenBank/DDBJ whole genome shotgun (WGS) entry which is preliminary data.</text>
</comment>
<proteinExistence type="predicted"/>
<dbReference type="VEuPathDB" id="FungiDB:I7I52_02342"/>
<reference evidence="1 2" key="1">
    <citation type="submission" date="2021-01" db="EMBL/GenBank/DDBJ databases">
        <title>Chromosome-level genome assembly of a human fungal pathogen reveals clustering of transcriptionally co-regulated genes.</title>
        <authorList>
            <person name="Voorhies M."/>
            <person name="Cohen S."/>
            <person name="Shea T.P."/>
            <person name="Petrus S."/>
            <person name="Munoz J.F."/>
            <person name="Poplawski S."/>
            <person name="Goldman W.E."/>
            <person name="Michael T."/>
            <person name="Cuomo C.A."/>
            <person name="Sil A."/>
            <person name="Beyhan S."/>
        </authorList>
    </citation>
    <scope>NUCLEOTIDE SEQUENCE [LARGE SCALE GENOMIC DNA]</scope>
    <source>
        <strain evidence="1 2">G184AR</strain>
    </source>
</reference>
<accession>A0A8H8D910</accession>
<organism evidence="1 2">
    <name type="scientific">Ajellomyces capsulatus</name>
    <name type="common">Darling's disease fungus</name>
    <name type="synonym">Histoplasma capsulatum</name>
    <dbReference type="NCBI Taxonomy" id="5037"/>
    <lineage>
        <taxon>Eukaryota</taxon>
        <taxon>Fungi</taxon>
        <taxon>Dikarya</taxon>
        <taxon>Ascomycota</taxon>
        <taxon>Pezizomycotina</taxon>
        <taxon>Eurotiomycetes</taxon>
        <taxon>Eurotiomycetidae</taxon>
        <taxon>Onygenales</taxon>
        <taxon>Ajellomycetaceae</taxon>
        <taxon>Histoplasma</taxon>
    </lineage>
</organism>
<sequence length="128" mass="14553">MVTTIPRHAVEGGLLVPAEETLRLQFRTRAMEALGQNNLGVVLCLKFNLILQRSRRIKSASSCGMRRKRKLDGVQWNYMCWRRKKGWIGRTTIVVWNGNRAVSVSVSASVRMWIGNLVNRLQAVDVAM</sequence>